<keyword evidence="5" id="KW-0029">Amino-acid transport</keyword>
<dbReference type="GO" id="GO:0015807">
    <property type="term" value="P:L-amino acid transport"/>
    <property type="evidence" value="ECO:0007669"/>
    <property type="project" value="TreeGrafter"/>
</dbReference>
<dbReference type="PANTHER" id="PTHR43820">
    <property type="entry name" value="HIGH-AFFINITY BRANCHED-CHAIN AMINO ACID TRANSPORT ATP-BINDING PROTEIN LIVF"/>
    <property type="match status" value="1"/>
</dbReference>
<evidence type="ECO:0000256" key="1">
    <source>
        <dbReference type="ARBA" id="ARBA00005417"/>
    </source>
</evidence>
<dbReference type="CDD" id="cd03224">
    <property type="entry name" value="ABC_TM1139_LivF_branched"/>
    <property type="match status" value="1"/>
</dbReference>
<dbReference type="SUPFAM" id="SSF52540">
    <property type="entry name" value="P-loop containing nucleoside triphosphate hydrolases"/>
    <property type="match status" value="1"/>
</dbReference>
<accession>A0A523UM40</accession>
<dbReference type="Gene3D" id="3.40.50.300">
    <property type="entry name" value="P-loop containing nucleotide triphosphate hydrolases"/>
    <property type="match status" value="1"/>
</dbReference>
<evidence type="ECO:0000313" key="8">
    <source>
        <dbReference type="Proteomes" id="UP000320679"/>
    </source>
</evidence>
<dbReference type="PANTHER" id="PTHR43820:SF4">
    <property type="entry name" value="HIGH-AFFINITY BRANCHED-CHAIN AMINO ACID TRANSPORT ATP-BINDING PROTEIN LIVF"/>
    <property type="match status" value="1"/>
</dbReference>
<feature type="non-terminal residue" evidence="7">
    <location>
        <position position="217"/>
    </location>
</feature>
<dbReference type="InterPro" id="IPR052156">
    <property type="entry name" value="BCAA_Transport_ATP-bd_LivF"/>
</dbReference>
<dbReference type="InterPro" id="IPR017871">
    <property type="entry name" value="ABC_transporter-like_CS"/>
</dbReference>
<reference evidence="7 8" key="1">
    <citation type="submission" date="2019-03" db="EMBL/GenBank/DDBJ databases">
        <title>Metabolic potential of uncultured bacteria and archaea associated with petroleum seepage in deep-sea sediments.</title>
        <authorList>
            <person name="Dong X."/>
            <person name="Hubert C."/>
        </authorList>
    </citation>
    <scope>NUCLEOTIDE SEQUENCE [LARGE SCALE GENOMIC DNA]</scope>
    <source>
        <strain evidence="7">E29_bin78</strain>
    </source>
</reference>
<dbReference type="InterPro" id="IPR003439">
    <property type="entry name" value="ABC_transporter-like_ATP-bd"/>
</dbReference>
<dbReference type="EMBL" id="SOJK01000261">
    <property type="protein sequence ID" value="TET43565.1"/>
    <property type="molecule type" value="Genomic_DNA"/>
</dbReference>
<proteinExistence type="inferred from homology"/>
<dbReference type="PROSITE" id="PS00211">
    <property type="entry name" value="ABC_TRANSPORTER_1"/>
    <property type="match status" value="1"/>
</dbReference>
<evidence type="ECO:0000256" key="4">
    <source>
        <dbReference type="ARBA" id="ARBA00022840"/>
    </source>
</evidence>
<dbReference type="GO" id="GO:0015658">
    <property type="term" value="F:branched-chain amino acid transmembrane transporter activity"/>
    <property type="evidence" value="ECO:0007669"/>
    <property type="project" value="TreeGrafter"/>
</dbReference>
<comment type="similarity">
    <text evidence="1">Belongs to the ABC transporter superfamily.</text>
</comment>
<dbReference type="SMART" id="SM00382">
    <property type="entry name" value="AAA"/>
    <property type="match status" value="1"/>
</dbReference>
<keyword evidence="3" id="KW-0547">Nucleotide-binding</keyword>
<sequence>MKILEVDNVFAGYGKSEILHGVSIYLEKNEVITIIGPNGAGKSTLLKAVMGYISIFKGDIYWKGEKVTQLRPDEKVNRGFGYVPQLGNVFPSLTVRENLEMGGFIQSKEVIEEGIDKAFELFPILADRARKKAGTLSGGQRQMLGMARALMTDPELLMLDEPSAGLSPKVSEEVFSTIADLHSKMGRAIIIIEQDAFQSLSISDRGYVLVMGQNEFE</sequence>
<comment type="caution">
    <text evidence="7">The sequence shown here is derived from an EMBL/GenBank/DDBJ whole genome shotgun (WGS) entry which is preliminary data.</text>
</comment>
<feature type="domain" description="ABC transporter" evidence="6">
    <location>
        <begin position="4"/>
        <end position="217"/>
    </location>
</feature>
<keyword evidence="2" id="KW-0813">Transport</keyword>
<organism evidence="7 8">
    <name type="scientific">Aerophobetes bacterium</name>
    <dbReference type="NCBI Taxonomy" id="2030807"/>
    <lineage>
        <taxon>Bacteria</taxon>
        <taxon>Candidatus Aerophobota</taxon>
    </lineage>
</organism>
<dbReference type="PROSITE" id="PS50893">
    <property type="entry name" value="ABC_TRANSPORTER_2"/>
    <property type="match status" value="1"/>
</dbReference>
<evidence type="ECO:0000256" key="2">
    <source>
        <dbReference type="ARBA" id="ARBA00022448"/>
    </source>
</evidence>
<protein>
    <submittedName>
        <fullName evidence="7">ABC transporter ATP-binding protein</fullName>
    </submittedName>
</protein>
<dbReference type="AlphaFoldDB" id="A0A523UM40"/>
<gene>
    <name evidence="7" type="ORF">E3J59_06280</name>
</gene>
<evidence type="ECO:0000259" key="6">
    <source>
        <dbReference type="PROSITE" id="PS50893"/>
    </source>
</evidence>
<evidence type="ECO:0000256" key="5">
    <source>
        <dbReference type="ARBA" id="ARBA00022970"/>
    </source>
</evidence>
<dbReference type="GO" id="GO:0016887">
    <property type="term" value="F:ATP hydrolysis activity"/>
    <property type="evidence" value="ECO:0007669"/>
    <property type="project" value="InterPro"/>
</dbReference>
<dbReference type="GO" id="GO:0005524">
    <property type="term" value="F:ATP binding"/>
    <property type="evidence" value="ECO:0007669"/>
    <property type="project" value="UniProtKB-KW"/>
</dbReference>
<keyword evidence="4 7" id="KW-0067">ATP-binding</keyword>
<dbReference type="Pfam" id="PF00005">
    <property type="entry name" value="ABC_tran"/>
    <property type="match status" value="1"/>
</dbReference>
<evidence type="ECO:0000313" key="7">
    <source>
        <dbReference type="EMBL" id="TET43565.1"/>
    </source>
</evidence>
<dbReference type="InterPro" id="IPR027417">
    <property type="entry name" value="P-loop_NTPase"/>
</dbReference>
<dbReference type="Proteomes" id="UP000320679">
    <property type="component" value="Unassembled WGS sequence"/>
</dbReference>
<evidence type="ECO:0000256" key="3">
    <source>
        <dbReference type="ARBA" id="ARBA00022741"/>
    </source>
</evidence>
<dbReference type="InterPro" id="IPR003593">
    <property type="entry name" value="AAA+_ATPase"/>
</dbReference>
<name>A0A523UM40_UNCAE</name>